<dbReference type="InParanoid" id="A0A5N4AG87"/>
<dbReference type="Proteomes" id="UP000327044">
    <property type="component" value="Unassembled WGS sequence"/>
</dbReference>
<keyword evidence="3" id="KW-1185">Reference proteome</keyword>
<name>A0A5N4AG87_PHOPY</name>
<evidence type="ECO:0000313" key="3">
    <source>
        <dbReference type="Proteomes" id="UP000327044"/>
    </source>
</evidence>
<protein>
    <submittedName>
        <fullName evidence="2">Uncharacterized protein</fullName>
    </submittedName>
</protein>
<organism evidence="2 3">
    <name type="scientific">Photinus pyralis</name>
    <name type="common">Common eastern firefly</name>
    <name type="synonym">Lampyris pyralis</name>
    <dbReference type="NCBI Taxonomy" id="7054"/>
    <lineage>
        <taxon>Eukaryota</taxon>
        <taxon>Metazoa</taxon>
        <taxon>Ecdysozoa</taxon>
        <taxon>Arthropoda</taxon>
        <taxon>Hexapoda</taxon>
        <taxon>Insecta</taxon>
        <taxon>Pterygota</taxon>
        <taxon>Neoptera</taxon>
        <taxon>Endopterygota</taxon>
        <taxon>Coleoptera</taxon>
        <taxon>Polyphaga</taxon>
        <taxon>Elateriformia</taxon>
        <taxon>Elateroidea</taxon>
        <taxon>Lampyridae</taxon>
        <taxon>Lampyrinae</taxon>
        <taxon>Photinus</taxon>
    </lineage>
</organism>
<gene>
    <name evidence="2" type="ORF">PPYR_10385</name>
</gene>
<comment type="caution">
    <text evidence="2">The sequence shown here is derived from an EMBL/GenBank/DDBJ whole genome shotgun (WGS) entry which is preliminary data.</text>
</comment>
<dbReference type="AlphaFoldDB" id="A0A5N4AG87"/>
<sequence length="365" mass="41595">MESDIDTSRDTSIWQNIEKTTNIIFPPYLKNLMTAFGFDNEISISAFAEDDIPKLENFALTVLPLILPENCSSEEKKKYFGIFYANIKNFQIVDGHKKLLIKLINYYTSKNSEKNSVQKPKSKRQKQTISKILDTPDARPDDIPEGGADNSKSQTPLSLPSSNETINEKEEKTKIRQMCLKWLVSYKENLPPNKDSIKEIISSHLDSKIDYNIRVYTTPQSAVNCAIAYLTCSFCKADIKIVNAIKENKTYWTLSNFFKHIRNHYDSKSKKQRFNTLHQYFNKYNESESATSEATSFKPGTSAEVEAEARAEVYNYQRSKQKENVQADTLPADANGDGESDDVTIILQEVVEQVEGVGEPQQDFL</sequence>
<reference evidence="2 3" key="1">
    <citation type="journal article" date="2018" name="Elife">
        <title>Firefly genomes illuminate parallel origins of bioluminescence in beetles.</title>
        <authorList>
            <person name="Fallon T.R."/>
            <person name="Lower S.E."/>
            <person name="Chang C.H."/>
            <person name="Bessho-Uehara M."/>
            <person name="Martin G.J."/>
            <person name="Bewick A.J."/>
            <person name="Behringer M."/>
            <person name="Debat H.J."/>
            <person name="Wong I."/>
            <person name="Day J.C."/>
            <person name="Suvorov A."/>
            <person name="Silva C.J."/>
            <person name="Stanger-Hall K.F."/>
            <person name="Hall D.W."/>
            <person name="Schmitz R.J."/>
            <person name="Nelson D.R."/>
            <person name="Lewis S.M."/>
            <person name="Shigenobu S."/>
            <person name="Bybee S.M."/>
            <person name="Larracuente A.M."/>
            <person name="Oba Y."/>
            <person name="Weng J.K."/>
        </authorList>
    </citation>
    <scope>NUCLEOTIDE SEQUENCE [LARGE SCALE GENOMIC DNA]</scope>
    <source>
        <strain evidence="2">1611_PpyrPB1</strain>
        <tissue evidence="2">Whole body</tissue>
    </source>
</reference>
<accession>A0A5N4AG87</accession>
<dbReference type="EMBL" id="VVIM01000007">
    <property type="protein sequence ID" value="KAB0796324.1"/>
    <property type="molecule type" value="Genomic_DNA"/>
</dbReference>
<evidence type="ECO:0000256" key="1">
    <source>
        <dbReference type="SAM" id="MobiDB-lite"/>
    </source>
</evidence>
<evidence type="ECO:0000313" key="2">
    <source>
        <dbReference type="EMBL" id="KAB0796324.1"/>
    </source>
</evidence>
<feature type="region of interest" description="Disordered" evidence="1">
    <location>
        <begin position="316"/>
        <end position="341"/>
    </location>
</feature>
<feature type="region of interest" description="Disordered" evidence="1">
    <location>
        <begin position="114"/>
        <end position="170"/>
    </location>
</feature>
<proteinExistence type="predicted"/>
<feature type="compositionally biased region" description="Polar residues" evidence="1">
    <location>
        <begin position="150"/>
        <end position="160"/>
    </location>
</feature>